<evidence type="ECO:0000259" key="1">
    <source>
        <dbReference type="PROSITE" id="PS50802"/>
    </source>
</evidence>
<sequence>MPCNLSSREQLARTIMELEIEDLMELKSDSDREEDILLEESYRNETELLRQQTSGLPNQCQIKLDNINLICKTLDLTIVKMAADGHCLFSAVANQLKFYGLKDGPFDYLGTRMIFINHMISSSHSSDENRLMTDEEFFEYCDWIARTAEWGGKPEIMALSRHFKKAIHVIQAVGPILKFFKPD</sequence>
<dbReference type="InterPro" id="IPR038765">
    <property type="entry name" value="Papain-like_cys_pep_sf"/>
</dbReference>
<comment type="caution">
    <text evidence="2">The sequence shown here is derived from an EMBL/GenBank/DDBJ whole genome shotgun (WGS) entry which is preliminary data.</text>
</comment>
<dbReference type="AlphaFoldDB" id="A0AAV0AMA6"/>
<dbReference type="PANTHER" id="PTHR12419">
    <property type="entry name" value="OTU DOMAIN CONTAINING PROTEIN"/>
    <property type="match status" value="1"/>
</dbReference>
<dbReference type="Pfam" id="PF02338">
    <property type="entry name" value="OTU"/>
    <property type="match status" value="1"/>
</dbReference>
<accession>A0AAV0AMA6</accession>
<dbReference type="PANTHER" id="PTHR12419:SF10">
    <property type="entry name" value="DEUBIQUITINASE OTUD6B"/>
    <property type="match status" value="1"/>
</dbReference>
<dbReference type="Gene3D" id="3.90.70.80">
    <property type="match status" value="1"/>
</dbReference>
<reference evidence="2" key="1">
    <citation type="submission" date="2022-06" db="EMBL/GenBank/DDBJ databases">
        <authorList>
            <consortium name="SYNGENTA / RWTH Aachen University"/>
        </authorList>
    </citation>
    <scope>NUCLEOTIDE SEQUENCE</scope>
</reference>
<dbReference type="InterPro" id="IPR050704">
    <property type="entry name" value="Peptidase_C85-like"/>
</dbReference>
<dbReference type="EMBL" id="CALTRL010000605">
    <property type="protein sequence ID" value="CAH7668768.1"/>
    <property type="molecule type" value="Genomic_DNA"/>
</dbReference>
<dbReference type="Proteomes" id="UP001153365">
    <property type="component" value="Unassembled WGS sequence"/>
</dbReference>
<gene>
    <name evidence="2" type="ORF">PPACK8108_LOCUS3319</name>
</gene>
<name>A0AAV0AMA6_PHAPC</name>
<dbReference type="CDD" id="cd22748">
    <property type="entry name" value="OTU_OTUD6-like"/>
    <property type="match status" value="1"/>
</dbReference>
<dbReference type="GO" id="GO:0016579">
    <property type="term" value="P:protein deubiquitination"/>
    <property type="evidence" value="ECO:0007669"/>
    <property type="project" value="TreeGrafter"/>
</dbReference>
<protein>
    <recommendedName>
        <fullName evidence="1">OTU domain-containing protein</fullName>
    </recommendedName>
</protein>
<dbReference type="InterPro" id="IPR003323">
    <property type="entry name" value="OTU_dom"/>
</dbReference>
<dbReference type="GO" id="GO:0004843">
    <property type="term" value="F:cysteine-type deubiquitinase activity"/>
    <property type="evidence" value="ECO:0007669"/>
    <property type="project" value="TreeGrafter"/>
</dbReference>
<evidence type="ECO:0000313" key="2">
    <source>
        <dbReference type="EMBL" id="CAH7668768.1"/>
    </source>
</evidence>
<dbReference type="SUPFAM" id="SSF54001">
    <property type="entry name" value="Cysteine proteinases"/>
    <property type="match status" value="1"/>
</dbReference>
<dbReference type="PROSITE" id="PS50802">
    <property type="entry name" value="OTU"/>
    <property type="match status" value="1"/>
</dbReference>
<proteinExistence type="predicted"/>
<feature type="domain" description="OTU" evidence="1">
    <location>
        <begin position="76"/>
        <end position="183"/>
    </location>
</feature>
<keyword evidence="3" id="KW-1185">Reference proteome</keyword>
<evidence type="ECO:0000313" key="3">
    <source>
        <dbReference type="Proteomes" id="UP001153365"/>
    </source>
</evidence>
<organism evidence="2 3">
    <name type="scientific">Phakopsora pachyrhizi</name>
    <name type="common">Asian soybean rust disease fungus</name>
    <dbReference type="NCBI Taxonomy" id="170000"/>
    <lineage>
        <taxon>Eukaryota</taxon>
        <taxon>Fungi</taxon>
        <taxon>Dikarya</taxon>
        <taxon>Basidiomycota</taxon>
        <taxon>Pucciniomycotina</taxon>
        <taxon>Pucciniomycetes</taxon>
        <taxon>Pucciniales</taxon>
        <taxon>Phakopsoraceae</taxon>
        <taxon>Phakopsora</taxon>
    </lineage>
</organism>